<feature type="signal peptide" evidence="1">
    <location>
        <begin position="1"/>
        <end position="19"/>
    </location>
</feature>
<accession>A0A2M4D6B8</accession>
<dbReference type="AlphaFoldDB" id="A0A2M4D6B8"/>
<evidence type="ECO:0000313" key="2">
    <source>
        <dbReference type="EMBL" id="MBW73103.1"/>
    </source>
</evidence>
<proteinExistence type="predicted"/>
<dbReference type="EMBL" id="GGFL01008925">
    <property type="protein sequence ID" value="MBW73103.1"/>
    <property type="molecule type" value="Transcribed_RNA"/>
</dbReference>
<reference evidence="2" key="1">
    <citation type="submission" date="2018-01" db="EMBL/GenBank/DDBJ databases">
        <title>An insight into the sialome of Amazonian anophelines.</title>
        <authorList>
            <person name="Ribeiro J.M."/>
            <person name="Scarpassa V."/>
            <person name="Calvo E."/>
        </authorList>
    </citation>
    <scope>NUCLEOTIDE SEQUENCE</scope>
</reference>
<protein>
    <submittedName>
        <fullName evidence="2">Putative secreted protein</fullName>
    </submittedName>
</protein>
<keyword evidence="1" id="KW-0732">Signal</keyword>
<organism evidence="2">
    <name type="scientific">Anopheles darlingi</name>
    <name type="common">Mosquito</name>
    <dbReference type="NCBI Taxonomy" id="43151"/>
    <lineage>
        <taxon>Eukaryota</taxon>
        <taxon>Metazoa</taxon>
        <taxon>Ecdysozoa</taxon>
        <taxon>Arthropoda</taxon>
        <taxon>Hexapoda</taxon>
        <taxon>Insecta</taxon>
        <taxon>Pterygota</taxon>
        <taxon>Neoptera</taxon>
        <taxon>Endopterygota</taxon>
        <taxon>Diptera</taxon>
        <taxon>Nematocera</taxon>
        <taxon>Culicoidea</taxon>
        <taxon>Culicidae</taxon>
        <taxon>Anophelinae</taxon>
        <taxon>Anopheles</taxon>
    </lineage>
</organism>
<evidence type="ECO:0000256" key="1">
    <source>
        <dbReference type="SAM" id="SignalP"/>
    </source>
</evidence>
<feature type="chain" id="PRO_5014921606" evidence="1">
    <location>
        <begin position="20"/>
        <end position="66"/>
    </location>
</feature>
<name>A0A2M4D6B8_ANODA</name>
<sequence>MNCLLLGAILRLHLRHAQRATVWQLKINSFRQQNSVAKNGSNQHFARLALRRCCNPCLAARCRRLN</sequence>